<dbReference type="SUPFAM" id="SSF52540">
    <property type="entry name" value="P-loop containing nucleoside triphosphate hydrolases"/>
    <property type="match status" value="1"/>
</dbReference>
<feature type="domain" description="Probable ATP-binding protein BrxC winged helix-turn-helix" evidence="1">
    <location>
        <begin position="802"/>
        <end position="885"/>
    </location>
</feature>
<dbReference type="Pfam" id="PF25791">
    <property type="entry name" value="WHD_BREX_BrxC"/>
    <property type="match status" value="1"/>
</dbReference>
<proteinExistence type="predicted"/>
<dbReference type="AlphaFoldDB" id="A0AAF0AM71"/>
<keyword evidence="3" id="KW-1185">Reference proteome</keyword>
<dbReference type="InterPro" id="IPR047679">
    <property type="entry name" value="BREX_BrxC"/>
</dbReference>
<evidence type="ECO:0000259" key="1">
    <source>
        <dbReference type="Pfam" id="PF25791"/>
    </source>
</evidence>
<organism evidence="2 3">
    <name type="scientific">Denitrificimonas caeni</name>
    <dbReference type="NCBI Taxonomy" id="521720"/>
    <lineage>
        <taxon>Bacteria</taxon>
        <taxon>Pseudomonadati</taxon>
        <taxon>Pseudomonadota</taxon>
        <taxon>Gammaproteobacteria</taxon>
        <taxon>Pseudomonadales</taxon>
        <taxon>Pseudomonadaceae</taxon>
        <taxon>Denitrificimonas</taxon>
    </lineage>
</organism>
<gene>
    <name evidence="2" type="primary">brxC</name>
    <name evidence="2" type="ORF">O6P33_05150</name>
</gene>
<reference evidence="2 3" key="1">
    <citation type="submission" date="2022-12" db="EMBL/GenBank/DDBJ databases">
        <title>Coexistence and Characterization of a Novel Tigecycline Resistance gene tet(X) variant and blaNDM-1 in a Pseudomonas caeni Isolate of Chicken Origin.</title>
        <authorList>
            <person name="Lu X."/>
            <person name="Zhang L."/>
            <person name="Li R."/>
            <person name="Wang Z."/>
        </authorList>
    </citation>
    <scope>NUCLEOTIDE SEQUENCE [LARGE SCALE GENOMIC DNA]</scope>
    <source>
        <strain evidence="2 3">CE14</strain>
    </source>
</reference>
<sequence length="1219" mass="135860">MEIKTLFDSNKDIYRTIEKVITYGVSQEERLKAEISEYVVTESIEEQFEKLLSRMQSAMEAGGQNEVGVWVSGFYGSGKSSFTKYLGLAFDDSITIDGTPFIQHLQDRFKKSTTKALLNSVSKRFPAAVLMLDLASEQLAGATMEEVSTVLYYKVLQWAGYSRNLKVAAFERKLKKENRHDEFLQAFSDYTEGLEWDDYRNDELIVDSVIPDIAHQMYPALFKTASSFTTEASEVIRFENDRVKEMIEIAREASGKEHIIFIIDEVGQYVGSRNNLILNLDGLAKNLKDIGDGKVWVIGTAQQTLTEDDPKASLNSPELYKLKDRFPIQIDLEANDIKEICYTRLLSKSPAGESTLGELFDNHGQALRNHTKLVDARAYGADFDKQTFINLYPFLPAHFDILLHLLGALAKSTGGIGLRSAIKVIQDVLVEGADGTTPIANQPVGWIANTVTLFDALKKDIEKGYPALYQSVGKVKIRFSDSELHQDIAKTVCVLQILGNLPISLQNVTSLMHAGITTASNAESVKQAVDELINDAIVPFGEQDGNLVFFSEKLNDIEQERATIPLRPIELRRIQNESLKEAYSPLPSTSLHGSLSVQTGLKAQASGGGVPASLSGERNSVQTIVELVDPKDYEATKTRLTNESREKTAQHTIFAFGRTTPEMDDLISDIYRCREIANKYRNEPDQEVKEYCAGQSEIAKRKLSELERLLKRSLLQGSFIFRGEVTAVESLNQELIEAGRKHLGSVAAQVFDRYSEAPIRVNTNLAEKMLSINTLSGITSDIDPLGLVQRTSGSPSINIEHKAITSIRDIIERQGSIDGKRLSDIFTEAPYGWSQDTLRYLIAAMLLAGEIKLKSAGREIIVRGQQAIDALKTNNTFKNVGVSLREERPSMEVLARSAERLTELSGDSVVPLEDEISKAAVKLLPTLQYKYSSLTEKLKSLGLVGAERVDVLASNIKDVISTDGSDVSARLGGEDSDFYNSLKWAADLLLALQNGLEDTLQDLQEHRNGLASLPDAGSPYQLKTELADQLSDVNERLKQNDFFRYSTELASHLTAIKSRVRDTAITMQAEQAERIKDAEQDLVNVAEWQELTVPEQQAVFSDLENLALVVSEDLVGLRQLVNQEYNIQSQLNDIKQRIVRMGQQRVKDKLIQEQQTGTEEVKKITRSLKTRARITNIGDLKKVIAQLELMRQELQYAHEFELLLSLDSSDSDPSSNDKA</sequence>
<accession>A0AAF0AM71</accession>
<dbReference type="EMBL" id="CP114976">
    <property type="protein sequence ID" value="WBE26218.1"/>
    <property type="molecule type" value="Genomic_DNA"/>
</dbReference>
<protein>
    <submittedName>
        <fullName evidence="2">BREX system P-loop protein BrxC</fullName>
    </submittedName>
</protein>
<dbReference type="Proteomes" id="UP001212189">
    <property type="component" value="Chromosome"/>
</dbReference>
<dbReference type="InterPro" id="IPR027417">
    <property type="entry name" value="P-loop_NTPase"/>
</dbReference>
<dbReference type="InterPro" id="IPR058038">
    <property type="entry name" value="BREX_BrxC_wHTH"/>
</dbReference>
<dbReference type="KEGG" id="dce:O6P33_05150"/>
<name>A0AAF0AM71_9GAMM</name>
<evidence type="ECO:0000313" key="2">
    <source>
        <dbReference type="EMBL" id="WBE26218.1"/>
    </source>
</evidence>
<dbReference type="NCBIfam" id="NF033441">
    <property type="entry name" value="BREX_BrxC"/>
    <property type="match status" value="1"/>
</dbReference>
<evidence type="ECO:0000313" key="3">
    <source>
        <dbReference type="Proteomes" id="UP001212189"/>
    </source>
</evidence>
<dbReference type="RefSeq" id="WP_269819144.1">
    <property type="nucleotide sequence ID" value="NZ_CP114976.1"/>
</dbReference>